<accession>A0A640KB15</accession>
<gene>
    <name evidence="2" type="ORF">LtaPh_0806200</name>
</gene>
<feature type="transmembrane region" description="Helical" evidence="1">
    <location>
        <begin position="253"/>
        <end position="273"/>
    </location>
</feature>
<dbReference type="Pfam" id="PF07344">
    <property type="entry name" value="Amastin"/>
    <property type="match status" value="1"/>
</dbReference>
<feature type="transmembrane region" description="Helical" evidence="1">
    <location>
        <begin position="85"/>
        <end position="104"/>
    </location>
</feature>
<dbReference type="EMBL" id="BLBS01000009">
    <property type="protein sequence ID" value="GET86194.1"/>
    <property type="molecule type" value="Genomic_DNA"/>
</dbReference>
<proteinExistence type="predicted"/>
<dbReference type="VEuPathDB" id="TriTrypDB:LtaPh_0806200"/>
<protein>
    <submittedName>
        <fullName evidence="2">Uncharacterized protein</fullName>
    </submittedName>
</protein>
<feature type="transmembrane region" description="Helical" evidence="1">
    <location>
        <begin position="12"/>
        <end position="35"/>
    </location>
</feature>
<dbReference type="Proteomes" id="UP000419144">
    <property type="component" value="Unassembled WGS sequence"/>
</dbReference>
<keyword evidence="1" id="KW-1133">Transmembrane helix</keyword>
<keyword evidence="3" id="KW-1185">Reference proteome</keyword>
<feature type="transmembrane region" description="Helical" evidence="1">
    <location>
        <begin position="116"/>
        <end position="137"/>
    </location>
</feature>
<comment type="caution">
    <text evidence="2">The sequence shown here is derived from an EMBL/GenBank/DDBJ whole genome shotgun (WGS) entry which is preliminary data.</text>
</comment>
<dbReference type="AlphaFoldDB" id="A0A640KB15"/>
<keyword evidence="1" id="KW-0472">Membrane</keyword>
<evidence type="ECO:0000313" key="3">
    <source>
        <dbReference type="Proteomes" id="UP000419144"/>
    </source>
</evidence>
<evidence type="ECO:0000256" key="1">
    <source>
        <dbReference type="SAM" id="Phobius"/>
    </source>
</evidence>
<keyword evidence="1" id="KW-0812">Transmembrane</keyword>
<dbReference type="OrthoDB" id="265295at2759"/>
<sequence length="298" mass="31490">MVLGKAPLTLLRGSVVVSAVAAALCLGATMLLPLFRLDIDALNSSITQSLWTTDVYTPAGEKHIPVTTFVKDCSDLVTAFQMAQVSTVVGIGALAVAFLCAVLHMPPTFTHSSFRMHTGCGALICLLLAVAITSAGVNCYFMHTMYENDWCTETTRLTAKSEPVLGGSKPITFYRPPADLARDLRTQRLFLTHAMILKADAFAETATPATVKSKSVITVSAGSLFGGCNPFDGCISSFHDMGFTGAEGWTTTWAALAAAVTGLFAEMMVMIIVGRPSPEAGLGESAAALLQGEDERLL</sequence>
<organism evidence="2 3">
    <name type="scientific">Leishmania tarentolae</name>
    <name type="common">Sauroleishmania tarentolae</name>
    <dbReference type="NCBI Taxonomy" id="5689"/>
    <lineage>
        <taxon>Eukaryota</taxon>
        <taxon>Discoba</taxon>
        <taxon>Euglenozoa</taxon>
        <taxon>Kinetoplastea</taxon>
        <taxon>Metakinetoplastina</taxon>
        <taxon>Trypanosomatida</taxon>
        <taxon>Trypanosomatidae</taxon>
        <taxon>Leishmaniinae</taxon>
        <taxon>Leishmania</taxon>
        <taxon>lizard Leishmania</taxon>
    </lineage>
</organism>
<reference evidence="2" key="1">
    <citation type="submission" date="2019-11" db="EMBL/GenBank/DDBJ databases">
        <title>Leishmania tarentolae CDS.</title>
        <authorList>
            <person name="Goto Y."/>
            <person name="Yamagishi J."/>
        </authorList>
    </citation>
    <scope>NUCLEOTIDE SEQUENCE [LARGE SCALE GENOMIC DNA]</scope>
    <source>
        <strain evidence="2">Parrot Tar II</strain>
    </source>
</reference>
<evidence type="ECO:0000313" key="2">
    <source>
        <dbReference type="EMBL" id="GET86194.1"/>
    </source>
</evidence>
<dbReference type="InterPro" id="IPR009944">
    <property type="entry name" value="Amastin"/>
</dbReference>
<name>A0A640KB15_LEITA</name>